<comment type="caution">
    <text evidence="1">The sequence shown here is derived from an EMBL/GenBank/DDBJ whole genome shotgun (WGS) entry which is preliminary data.</text>
</comment>
<dbReference type="OrthoDB" id="2876557at2759"/>
<evidence type="ECO:0000313" key="2">
    <source>
        <dbReference type="Proteomes" id="UP000623467"/>
    </source>
</evidence>
<name>A0A8H6YG87_9AGAR</name>
<evidence type="ECO:0000313" key="1">
    <source>
        <dbReference type="EMBL" id="KAF7358577.1"/>
    </source>
</evidence>
<reference evidence="1" key="1">
    <citation type="submission" date="2020-05" db="EMBL/GenBank/DDBJ databases">
        <title>Mycena genomes resolve the evolution of fungal bioluminescence.</title>
        <authorList>
            <person name="Tsai I.J."/>
        </authorList>
    </citation>
    <scope>NUCLEOTIDE SEQUENCE</scope>
    <source>
        <strain evidence="1">160909Yilan</strain>
    </source>
</reference>
<organism evidence="1 2">
    <name type="scientific">Mycena sanguinolenta</name>
    <dbReference type="NCBI Taxonomy" id="230812"/>
    <lineage>
        <taxon>Eukaryota</taxon>
        <taxon>Fungi</taxon>
        <taxon>Dikarya</taxon>
        <taxon>Basidiomycota</taxon>
        <taxon>Agaricomycotina</taxon>
        <taxon>Agaricomycetes</taxon>
        <taxon>Agaricomycetidae</taxon>
        <taxon>Agaricales</taxon>
        <taxon>Marasmiineae</taxon>
        <taxon>Mycenaceae</taxon>
        <taxon>Mycena</taxon>
    </lineage>
</organism>
<protein>
    <submittedName>
        <fullName evidence="1">Uncharacterized protein</fullName>
    </submittedName>
</protein>
<gene>
    <name evidence="1" type="ORF">MSAN_01196000</name>
</gene>
<dbReference type="Proteomes" id="UP000623467">
    <property type="component" value="Unassembled WGS sequence"/>
</dbReference>
<dbReference type="AlphaFoldDB" id="A0A8H6YG87"/>
<dbReference type="EMBL" id="JACAZH010000009">
    <property type="protein sequence ID" value="KAF7358577.1"/>
    <property type="molecule type" value="Genomic_DNA"/>
</dbReference>
<sequence length="256" mass="29835">MFFCVPHRNPLDVHLCAHRTRIPSRSSQQVILLKFALICVDSFKNLSKQFHLAFHLVMFGLIVPRPSHFSSTIMPLLARALVCPQSPALRYSIRRLFATVNQTTAPSQIVEKYPRASFYRTKLDLRPYSCDWAKFPDWRFFTISPEWHDLTNMEFFIQRVCKIRGTIRPLAFMPIPDACIAFEAGGKYYYLDTCKDFLERFGGNFASDDEFLAAFTRRPRIGGALYRFPDDTDRLYSAVWQEQQERKQAAQRLGRS</sequence>
<proteinExistence type="predicted"/>
<keyword evidence="2" id="KW-1185">Reference proteome</keyword>
<accession>A0A8H6YG87</accession>